<reference evidence="1 2" key="1">
    <citation type="submission" date="2019-02" db="EMBL/GenBank/DDBJ databases">
        <title>Deep-cultivation of Planctomycetes and their phenomic and genomic characterization uncovers novel biology.</title>
        <authorList>
            <person name="Wiegand S."/>
            <person name="Jogler M."/>
            <person name="Boedeker C."/>
            <person name="Pinto D."/>
            <person name="Vollmers J."/>
            <person name="Rivas-Marin E."/>
            <person name="Kohn T."/>
            <person name="Peeters S.H."/>
            <person name="Heuer A."/>
            <person name="Rast P."/>
            <person name="Oberbeckmann S."/>
            <person name="Bunk B."/>
            <person name="Jeske O."/>
            <person name="Meyerdierks A."/>
            <person name="Storesund J.E."/>
            <person name="Kallscheuer N."/>
            <person name="Luecker S."/>
            <person name="Lage O.M."/>
            <person name="Pohl T."/>
            <person name="Merkel B.J."/>
            <person name="Hornburger P."/>
            <person name="Mueller R.-W."/>
            <person name="Bruemmer F."/>
            <person name="Labrenz M."/>
            <person name="Spormann A.M."/>
            <person name="Op Den Camp H."/>
            <person name="Overmann J."/>
            <person name="Amann R."/>
            <person name="Jetten M.S.M."/>
            <person name="Mascher T."/>
            <person name="Medema M.H."/>
            <person name="Devos D.P."/>
            <person name="Kaster A.-K."/>
            <person name="Ovreas L."/>
            <person name="Rohde M."/>
            <person name="Galperin M.Y."/>
            <person name="Jogler C."/>
        </authorList>
    </citation>
    <scope>NUCLEOTIDE SEQUENCE [LARGE SCALE GENOMIC DNA]</scope>
    <source>
        <strain evidence="1 2">CA85</strain>
    </source>
</reference>
<protein>
    <submittedName>
        <fullName evidence="1">Uncharacterized protein</fullName>
    </submittedName>
</protein>
<sequence>MQGSELSISIPASDRVWQHHGGPLDAARVKSCPTIEMALLRPIRLCDADAPVGFSGLGSQLGNHTLRPNSRTRFAGCHHVSGAATEENKQFELQFLRNIYL</sequence>
<keyword evidence="2" id="KW-1185">Reference proteome</keyword>
<proteinExistence type="predicted"/>
<dbReference type="RefSeq" id="WP_146390722.1">
    <property type="nucleotide sequence ID" value="NZ_SJPK01000003.1"/>
</dbReference>
<accession>A0A5C5YDV8</accession>
<dbReference type="AlphaFoldDB" id="A0A5C5YDV8"/>
<name>A0A5C5YDV8_9BACT</name>
<evidence type="ECO:0000313" key="1">
    <source>
        <dbReference type="EMBL" id="TWT73158.1"/>
    </source>
</evidence>
<dbReference type="Proteomes" id="UP000318053">
    <property type="component" value="Unassembled WGS sequence"/>
</dbReference>
<organism evidence="1 2">
    <name type="scientific">Allorhodopirellula solitaria</name>
    <dbReference type="NCBI Taxonomy" id="2527987"/>
    <lineage>
        <taxon>Bacteria</taxon>
        <taxon>Pseudomonadati</taxon>
        <taxon>Planctomycetota</taxon>
        <taxon>Planctomycetia</taxon>
        <taxon>Pirellulales</taxon>
        <taxon>Pirellulaceae</taxon>
        <taxon>Allorhodopirellula</taxon>
    </lineage>
</organism>
<gene>
    <name evidence="1" type="ORF">CA85_16250</name>
</gene>
<comment type="caution">
    <text evidence="1">The sequence shown here is derived from an EMBL/GenBank/DDBJ whole genome shotgun (WGS) entry which is preliminary data.</text>
</comment>
<dbReference type="EMBL" id="SJPK01000003">
    <property type="protein sequence ID" value="TWT73158.1"/>
    <property type="molecule type" value="Genomic_DNA"/>
</dbReference>
<evidence type="ECO:0000313" key="2">
    <source>
        <dbReference type="Proteomes" id="UP000318053"/>
    </source>
</evidence>